<dbReference type="AlphaFoldDB" id="A0A8S1E6F6"/>
<name>A0A8S1E6F6_9PELO</name>
<sequence length="115" mass="13342">MLFLKISYVTRSTAELNMLQEDPSTTETIAWYPRESKGIRASWKLANDMHWNFDVTRMRRQSTYHPQPPPPADGNKKAEAAATIAVKTMKTRIWVDLLLQSNPPSFYRTWNMVTP</sequence>
<accession>A0A8S1E6F6</accession>
<keyword evidence="2" id="KW-1185">Reference proteome</keyword>
<organism evidence="1 2">
    <name type="scientific">Caenorhabditis bovis</name>
    <dbReference type="NCBI Taxonomy" id="2654633"/>
    <lineage>
        <taxon>Eukaryota</taxon>
        <taxon>Metazoa</taxon>
        <taxon>Ecdysozoa</taxon>
        <taxon>Nematoda</taxon>
        <taxon>Chromadorea</taxon>
        <taxon>Rhabditida</taxon>
        <taxon>Rhabditina</taxon>
        <taxon>Rhabditomorpha</taxon>
        <taxon>Rhabditoidea</taxon>
        <taxon>Rhabditidae</taxon>
        <taxon>Peloderinae</taxon>
        <taxon>Caenorhabditis</taxon>
    </lineage>
</organism>
<evidence type="ECO:0000313" key="1">
    <source>
        <dbReference type="EMBL" id="CAB3397365.1"/>
    </source>
</evidence>
<reference evidence="1 2" key="1">
    <citation type="submission" date="2020-04" db="EMBL/GenBank/DDBJ databases">
        <authorList>
            <person name="Laetsch R D."/>
            <person name="Stevens L."/>
            <person name="Kumar S."/>
            <person name="Blaxter L. M."/>
        </authorList>
    </citation>
    <scope>NUCLEOTIDE SEQUENCE [LARGE SCALE GENOMIC DNA]</scope>
</reference>
<evidence type="ECO:0000313" key="2">
    <source>
        <dbReference type="Proteomes" id="UP000494206"/>
    </source>
</evidence>
<dbReference type="Proteomes" id="UP000494206">
    <property type="component" value="Unassembled WGS sequence"/>
</dbReference>
<comment type="caution">
    <text evidence="1">The sequence shown here is derived from an EMBL/GenBank/DDBJ whole genome shotgun (WGS) entry which is preliminary data.</text>
</comment>
<dbReference type="EMBL" id="CADEPM010000001">
    <property type="protein sequence ID" value="CAB3397365.1"/>
    <property type="molecule type" value="Genomic_DNA"/>
</dbReference>
<gene>
    <name evidence="1" type="ORF">CBOVIS_LOCUS789</name>
</gene>
<protein>
    <submittedName>
        <fullName evidence="1">Uncharacterized protein</fullName>
    </submittedName>
</protein>
<proteinExistence type="predicted"/>